<comment type="function">
    <text evidence="8">Catalyzes the acetylation of L-2,4-diaminobutyrate (DABA) to gamma-N-acetyl-alpha,gamma-diaminobutyric acid (ADABA) with acetyl coenzyme A.</text>
</comment>
<dbReference type="Proteomes" id="UP000594464">
    <property type="component" value="Chromosome"/>
</dbReference>
<evidence type="ECO:0000313" key="11">
    <source>
        <dbReference type="Proteomes" id="UP000594464"/>
    </source>
</evidence>
<evidence type="ECO:0000256" key="7">
    <source>
        <dbReference type="ARBA" id="ARBA00048924"/>
    </source>
</evidence>
<dbReference type="InterPro" id="IPR012772">
    <property type="entry name" value="Ectoine_EctA"/>
</dbReference>
<dbReference type="UniPathway" id="UPA00067">
    <property type="reaction ID" value="UER00122"/>
</dbReference>
<keyword evidence="6 8" id="KW-0012">Acyltransferase</keyword>
<evidence type="ECO:0000256" key="8">
    <source>
        <dbReference type="RuleBase" id="RU365045"/>
    </source>
</evidence>
<accession>A0A7T0C5A3</accession>
<evidence type="ECO:0000256" key="5">
    <source>
        <dbReference type="ARBA" id="ARBA00022679"/>
    </source>
</evidence>
<organism evidence="10 11">
    <name type="scientific">Candidatus Nitrohelix vancouverensis</name>
    <dbReference type="NCBI Taxonomy" id="2705534"/>
    <lineage>
        <taxon>Bacteria</taxon>
        <taxon>Pseudomonadati</taxon>
        <taxon>Nitrospinota/Tectimicrobiota group</taxon>
        <taxon>Nitrospinota</taxon>
        <taxon>Nitrospinia</taxon>
        <taxon>Nitrospinales</taxon>
        <taxon>Nitrospinaceae</taxon>
        <taxon>Candidatus Nitrohelix</taxon>
    </lineage>
</organism>
<protein>
    <recommendedName>
        <fullName evidence="4 8">L-2,4-diaminobutyric acid acetyltransferase</fullName>
        <shortName evidence="8">DABA acetyltransferase</shortName>
        <ecNumber evidence="3 8">2.3.1.178</ecNumber>
    </recommendedName>
</protein>
<evidence type="ECO:0000256" key="1">
    <source>
        <dbReference type="ARBA" id="ARBA00004978"/>
    </source>
</evidence>
<dbReference type="Gene3D" id="3.40.630.30">
    <property type="match status" value="1"/>
</dbReference>
<sequence length="159" mass="18300">MDFRKPVVQDGAALYQLAKRSGNLDVNSCYHYVLLCEKFSETCVVAVDKDEPVGFITGFRDPKRQDHLFIWQIAVSEHKRKQGIARSMLNHLLRRDYDPEFQFIETTISPSNAASEALFRSLASDLQCEITVQNYFDEKLFNESGHEEEPLFRIGPLNP</sequence>
<dbReference type="EMBL" id="CP048620">
    <property type="protein sequence ID" value="QPJ66745.1"/>
    <property type="molecule type" value="Genomic_DNA"/>
</dbReference>
<evidence type="ECO:0000256" key="3">
    <source>
        <dbReference type="ARBA" id="ARBA00012355"/>
    </source>
</evidence>
<keyword evidence="5 8" id="KW-0808">Transferase</keyword>
<feature type="domain" description="N-acetyltransferase" evidence="9">
    <location>
        <begin position="1"/>
        <end position="159"/>
    </location>
</feature>
<dbReference type="Pfam" id="PF00583">
    <property type="entry name" value="Acetyltransf_1"/>
    <property type="match status" value="1"/>
</dbReference>
<gene>
    <name evidence="8 10" type="primary">ectA</name>
    <name evidence="10" type="ORF">G3M78_02750</name>
</gene>
<dbReference type="AlphaFoldDB" id="A0A7T0C5A3"/>
<evidence type="ECO:0000313" key="10">
    <source>
        <dbReference type="EMBL" id="QPJ66745.1"/>
    </source>
</evidence>
<dbReference type="PROSITE" id="PS51186">
    <property type="entry name" value="GNAT"/>
    <property type="match status" value="1"/>
</dbReference>
<dbReference type="KEGG" id="nva:G3M78_02750"/>
<comment type="similarity">
    <text evidence="2 8">Belongs to the acetyltransferase family. EctA subfamily.</text>
</comment>
<comment type="pathway">
    <text evidence="1 8">Amine and polyamine biosynthesis; ectoine biosynthesis; L-ectoine from L-aspartate 4-semialdehyde: step 2/3.</text>
</comment>
<dbReference type="SUPFAM" id="SSF55729">
    <property type="entry name" value="Acyl-CoA N-acyltransferases (Nat)"/>
    <property type="match status" value="1"/>
</dbReference>
<dbReference type="CDD" id="cd04301">
    <property type="entry name" value="NAT_SF"/>
    <property type="match status" value="1"/>
</dbReference>
<dbReference type="EC" id="2.3.1.178" evidence="3 8"/>
<dbReference type="InterPro" id="IPR000182">
    <property type="entry name" value="GNAT_dom"/>
</dbReference>
<evidence type="ECO:0000259" key="9">
    <source>
        <dbReference type="PROSITE" id="PS51186"/>
    </source>
</evidence>
<dbReference type="InterPro" id="IPR016181">
    <property type="entry name" value="Acyl_CoA_acyltransferase"/>
</dbReference>
<evidence type="ECO:0000256" key="2">
    <source>
        <dbReference type="ARBA" id="ARBA00010712"/>
    </source>
</evidence>
<name>A0A7T0C5A3_9BACT</name>
<dbReference type="GO" id="GO:0019491">
    <property type="term" value="P:ectoine biosynthetic process"/>
    <property type="evidence" value="ECO:0007669"/>
    <property type="project" value="UniProtKB-UniPathway"/>
</dbReference>
<evidence type="ECO:0000256" key="4">
    <source>
        <dbReference type="ARBA" id="ARBA00017935"/>
    </source>
</evidence>
<reference evidence="11" key="1">
    <citation type="submission" date="2020-02" db="EMBL/GenBank/DDBJ databases">
        <title>Genomic and physiological characterization of two novel Nitrospinaceae genera.</title>
        <authorList>
            <person name="Mueller A.J."/>
            <person name="Jung M.-Y."/>
            <person name="Strachan C.R."/>
            <person name="Herbold C.W."/>
            <person name="Kirkegaard R.H."/>
            <person name="Daims H."/>
        </authorList>
    </citation>
    <scope>NUCLEOTIDE SEQUENCE [LARGE SCALE GENOMIC DNA]</scope>
</reference>
<dbReference type="GO" id="GO:0033816">
    <property type="term" value="F:diaminobutyrate acetyltransferase activity"/>
    <property type="evidence" value="ECO:0007669"/>
    <property type="project" value="UniProtKB-EC"/>
</dbReference>
<evidence type="ECO:0000256" key="6">
    <source>
        <dbReference type="ARBA" id="ARBA00023315"/>
    </source>
</evidence>
<comment type="catalytic activity">
    <reaction evidence="7 8">
        <text>L-2,4-diaminobutanoate + acetyl-CoA = (2S)-4-acetamido-2-aminobutanoate + CoA + H(+)</text>
        <dbReference type="Rhea" id="RHEA:16901"/>
        <dbReference type="ChEBI" id="CHEBI:15378"/>
        <dbReference type="ChEBI" id="CHEBI:57287"/>
        <dbReference type="ChEBI" id="CHEBI:57288"/>
        <dbReference type="ChEBI" id="CHEBI:58761"/>
        <dbReference type="ChEBI" id="CHEBI:58929"/>
        <dbReference type="EC" id="2.3.1.178"/>
    </reaction>
</comment>
<dbReference type="NCBIfam" id="TIGR02406">
    <property type="entry name" value="ectoine_EctA"/>
    <property type="match status" value="1"/>
</dbReference>
<proteinExistence type="inferred from homology"/>